<dbReference type="GO" id="GO:0015649">
    <property type="term" value="F:2-keto-3-deoxygluconate:proton symporter activity"/>
    <property type="evidence" value="ECO:0007669"/>
    <property type="project" value="InterPro"/>
</dbReference>
<proteinExistence type="inferred from homology"/>
<feature type="transmembrane region" description="Helical" evidence="10">
    <location>
        <begin position="105"/>
        <end position="129"/>
    </location>
</feature>
<evidence type="ECO:0000313" key="12">
    <source>
        <dbReference type="Proteomes" id="UP000019491"/>
    </source>
</evidence>
<reference evidence="11 12" key="1">
    <citation type="submission" date="2014-02" db="EMBL/GenBank/DDBJ databases">
        <title>Whole genome shotgun sequence of Rhodococcus wratislaviensis NBRC 100605.</title>
        <authorList>
            <person name="Hosoyama A."/>
            <person name="Tsuchikane K."/>
            <person name="Yoshida I."/>
            <person name="Ohji S."/>
            <person name="Ichikawa N."/>
            <person name="Yamazoe A."/>
            <person name="Fujita N."/>
        </authorList>
    </citation>
    <scope>NUCLEOTIDE SEQUENCE [LARGE SCALE GENOMIC DNA]</scope>
    <source>
        <strain evidence="11 12">NBRC 100605</strain>
    </source>
</reference>
<sequence length="355" mass="35714">MTVPIKAAIDKIPGGMMLIPLLLGAVIHTFAPGAGSFFGSFTGAFFTGLAPILAVFFFCLGATLEVRSTPYIMKKGGVLLGSKIAFAALIGIVAGRILGEAPIEGGFFAGLSVLAIVAALNDTNGGLYISLMGQYGRKKDAGAYSIMSLESGPFLTMVTLGIAGLAAFPWQALVGAILPLALGMLVGNLDPKMRALLAPAVPAMVPFLGLALGLTINLTSVVDAGLLGILLGLFVVLGGGLVLFLADKISGGDGVAGLAAATTAGNAALVPAIVAEANPIYAPAAETATVLVAASTVVTAILCPVITSAWSRRVNRNTQNAPAEDTPPDETPSPAHAETAPTPAASRAHHALPPT</sequence>
<feature type="transmembrane region" description="Helical" evidence="10">
    <location>
        <begin position="287"/>
        <end position="310"/>
    </location>
</feature>
<evidence type="ECO:0000256" key="2">
    <source>
        <dbReference type="ARBA" id="ARBA00022448"/>
    </source>
</evidence>
<dbReference type="EMBL" id="BAWF01000044">
    <property type="protein sequence ID" value="GAF47737.1"/>
    <property type="molecule type" value="Genomic_DNA"/>
</dbReference>
<dbReference type="Pfam" id="PF03812">
    <property type="entry name" value="KdgT"/>
    <property type="match status" value="1"/>
</dbReference>
<dbReference type="GO" id="GO:0016020">
    <property type="term" value="C:membrane"/>
    <property type="evidence" value="ECO:0007669"/>
    <property type="project" value="InterPro"/>
</dbReference>
<keyword evidence="7 10" id="KW-1133">Transmembrane helix</keyword>
<evidence type="ECO:0000256" key="6">
    <source>
        <dbReference type="ARBA" id="ARBA00022847"/>
    </source>
</evidence>
<evidence type="ECO:0000256" key="7">
    <source>
        <dbReference type="ARBA" id="ARBA00022989"/>
    </source>
</evidence>
<accession>X0Q8B4</accession>
<feature type="region of interest" description="Disordered" evidence="9">
    <location>
        <begin position="317"/>
        <end position="355"/>
    </location>
</feature>
<evidence type="ECO:0000256" key="1">
    <source>
        <dbReference type="ARBA" id="ARBA00006430"/>
    </source>
</evidence>
<dbReference type="InterPro" id="IPR004684">
    <property type="entry name" value="2keto-3dGluconate_permease"/>
</dbReference>
<keyword evidence="8 10" id="KW-0472">Membrane</keyword>
<keyword evidence="12" id="KW-1185">Reference proteome</keyword>
<keyword evidence="3" id="KW-1003">Cell membrane</keyword>
<dbReference type="OrthoDB" id="3185611at2"/>
<comment type="caution">
    <text evidence="11">The sequence shown here is derived from an EMBL/GenBank/DDBJ whole genome shotgun (WGS) entry which is preliminary data.</text>
</comment>
<keyword evidence="2" id="KW-0813">Transport</keyword>
<evidence type="ECO:0000256" key="9">
    <source>
        <dbReference type="SAM" id="MobiDB-lite"/>
    </source>
</evidence>
<keyword evidence="6" id="KW-0769">Symport</keyword>
<dbReference type="Proteomes" id="UP000019491">
    <property type="component" value="Unassembled WGS sequence"/>
</dbReference>
<evidence type="ECO:0000256" key="4">
    <source>
        <dbReference type="ARBA" id="ARBA00022597"/>
    </source>
</evidence>
<feature type="transmembrane region" description="Helical" evidence="10">
    <location>
        <begin position="224"/>
        <end position="246"/>
    </location>
</feature>
<dbReference type="RefSeq" id="WP_052033458.1">
    <property type="nucleotide sequence ID" value="NZ_BAWF01000044.1"/>
</dbReference>
<name>X0Q8B4_RHOWR</name>
<feature type="compositionally biased region" description="Low complexity" evidence="9">
    <location>
        <begin position="332"/>
        <end position="346"/>
    </location>
</feature>
<comment type="similarity">
    <text evidence="1">Belongs to the KdgT transporter family.</text>
</comment>
<evidence type="ECO:0000256" key="8">
    <source>
        <dbReference type="ARBA" id="ARBA00023136"/>
    </source>
</evidence>
<feature type="transmembrane region" description="Helical" evidence="10">
    <location>
        <begin position="141"/>
        <end position="162"/>
    </location>
</feature>
<organism evidence="11 12">
    <name type="scientific">Rhodococcus wratislaviensis NBRC 100605</name>
    <dbReference type="NCBI Taxonomy" id="1219028"/>
    <lineage>
        <taxon>Bacteria</taxon>
        <taxon>Bacillati</taxon>
        <taxon>Actinomycetota</taxon>
        <taxon>Actinomycetes</taxon>
        <taxon>Mycobacteriales</taxon>
        <taxon>Nocardiaceae</taxon>
        <taxon>Rhodococcus</taxon>
    </lineage>
</organism>
<gene>
    <name evidence="11" type="primary">kdgT</name>
    <name evidence="11" type="ORF">RW1_044_00840</name>
</gene>
<feature type="transmembrane region" description="Helical" evidence="10">
    <location>
        <begin position="37"/>
        <end position="64"/>
    </location>
</feature>
<feature type="transmembrane region" description="Helical" evidence="10">
    <location>
        <begin position="196"/>
        <end position="218"/>
    </location>
</feature>
<keyword evidence="4" id="KW-0762">Sugar transport</keyword>
<keyword evidence="5 10" id="KW-0812">Transmembrane</keyword>
<evidence type="ECO:0000313" key="11">
    <source>
        <dbReference type="EMBL" id="GAF47737.1"/>
    </source>
</evidence>
<feature type="transmembrane region" description="Helical" evidence="10">
    <location>
        <begin position="255"/>
        <end position="275"/>
    </location>
</feature>
<evidence type="ECO:0000256" key="10">
    <source>
        <dbReference type="SAM" id="Phobius"/>
    </source>
</evidence>
<dbReference type="AlphaFoldDB" id="X0Q8B4"/>
<protein>
    <submittedName>
        <fullName evidence="11">2-keto-3-deoxy-gluconate permease</fullName>
    </submittedName>
</protein>
<feature type="transmembrane region" description="Helical" evidence="10">
    <location>
        <begin position="76"/>
        <end position="99"/>
    </location>
</feature>
<evidence type="ECO:0000256" key="3">
    <source>
        <dbReference type="ARBA" id="ARBA00022475"/>
    </source>
</evidence>
<feature type="transmembrane region" description="Helical" evidence="10">
    <location>
        <begin position="12"/>
        <end position="31"/>
    </location>
</feature>
<evidence type="ECO:0000256" key="5">
    <source>
        <dbReference type="ARBA" id="ARBA00022692"/>
    </source>
</evidence>
<feature type="transmembrane region" description="Helical" evidence="10">
    <location>
        <begin position="168"/>
        <end position="189"/>
    </location>
</feature>